<keyword evidence="1" id="KW-0472">Membrane</keyword>
<proteinExistence type="predicted"/>
<evidence type="ECO:0000256" key="1">
    <source>
        <dbReference type="SAM" id="Phobius"/>
    </source>
</evidence>
<dbReference type="EMBL" id="KZ293431">
    <property type="protein sequence ID" value="PBK68690.1"/>
    <property type="molecule type" value="Genomic_DNA"/>
</dbReference>
<keyword evidence="1" id="KW-0812">Transmembrane</keyword>
<feature type="transmembrane region" description="Helical" evidence="1">
    <location>
        <begin position="100"/>
        <end position="123"/>
    </location>
</feature>
<keyword evidence="1" id="KW-1133">Transmembrane helix</keyword>
<feature type="transmembrane region" description="Helical" evidence="1">
    <location>
        <begin position="135"/>
        <end position="157"/>
    </location>
</feature>
<protein>
    <submittedName>
        <fullName evidence="2">Uncharacterized protein</fullName>
    </submittedName>
</protein>
<gene>
    <name evidence="2" type="ORF">ARMSODRAFT_1085153</name>
</gene>
<feature type="transmembrane region" description="Helical" evidence="1">
    <location>
        <begin position="47"/>
        <end position="80"/>
    </location>
</feature>
<accession>A0A2H3BG89</accession>
<dbReference type="AlphaFoldDB" id="A0A2H3BG89"/>
<feature type="transmembrane region" description="Helical" evidence="1">
    <location>
        <begin position="169"/>
        <end position="199"/>
    </location>
</feature>
<dbReference type="Proteomes" id="UP000218334">
    <property type="component" value="Unassembled WGS sequence"/>
</dbReference>
<sequence length="223" mass="23160">MSTNDNSGRSRTQGLIPDAVSHAYREYGTITAVLGQSHAADNRAGQGILCGIAGALIFLLCTFIILGGIFSAISGAWIVVGHRIWLHFNPAPSPYSEASLGSTFLLGFLGSATTALPFWILYTSLDSDSEECLPAFLKLALVIAKIGLDCIVGVPLVGHYGAVTLKLGYAVLAAYTGVAALILGIVCVMVMPLLLAAALPGTGVEIRVSRTSDKLPDQAAEAA</sequence>
<keyword evidence="3" id="KW-1185">Reference proteome</keyword>
<evidence type="ECO:0000313" key="2">
    <source>
        <dbReference type="EMBL" id="PBK68690.1"/>
    </source>
</evidence>
<reference evidence="3" key="1">
    <citation type="journal article" date="2017" name="Nat. Ecol. Evol.">
        <title>Genome expansion and lineage-specific genetic innovations in the forest pathogenic fungi Armillaria.</title>
        <authorList>
            <person name="Sipos G."/>
            <person name="Prasanna A.N."/>
            <person name="Walter M.C."/>
            <person name="O'Connor E."/>
            <person name="Balint B."/>
            <person name="Krizsan K."/>
            <person name="Kiss B."/>
            <person name="Hess J."/>
            <person name="Varga T."/>
            <person name="Slot J."/>
            <person name="Riley R."/>
            <person name="Boka B."/>
            <person name="Rigling D."/>
            <person name="Barry K."/>
            <person name="Lee J."/>
            <person name="Mihaltcheva S."/>
            <person name="LaButti K."/>
            <person name="Lipzen A."/>
            <person name="Waldron R."/>
            <person name="Moloney N.M."/>
            <person name="Sperisen C."/>
            <person name="Kredics L."/>
            <person name="Vagvoelgyi C."/>
            <person name="Patrignani A."/>
            <person name="Fitzpatrick D."/>
            <person name="Nagy I."/>
            <person name="Doyle S."/>
            <person name="Anderson J.B."/>
            <person name="Grigoriev I.V."/>
            <person name="Gueldener U."/>
            <person name="Muensterkoetter M."/>
            <person name="Nagy L.G."/>
        </authorList>
    </citation>
    <scope>NUCLEOTIDE SEQUENCE [LARGE SCALE GENOMIC DNA]</scope>
    <source>
        <strain evidence="3">28-4</strain>
    </source>
</reference>
<evidence type="ECO:0000313" key="3">
    <source>
        <dbReference type="Proteomes" id="UP000218334"/>
    </source>
</evidence>
<name>A0A2H3BG89_9AGAR</name>
<organism evidence="2 3">
    <name type="scientific">Armillaria solidipes</name>
    <dbReference type="NCBI Taxonomy" id="1076256"/>
    <lineage>
        <taxon>Eukaryota</taxon>
        <taxon>Fungi</taxon>
        <taxon>Dikarya</taxon>
        <taxon>Basidiomycota</taxon>
        <taxon>Agaricomycotina</taxon>
        <taxon>Agaricomycetes</taxon>
        <taxon>Agaricomycetidae</taxon>
        <taxon>Agaricales</taxon>
        <taxon>Marasmiineae</taxon>
        <taxon>Physalacriaceae</taxon>
        <taxon>Armillaria</taxon>
    </lineage>
</organism>